<proteinExistence type="predicted"/>
<gene>
    <name evidence="3" type="ORF">IWZ03DRAFT_390187</name>
</gene>
<comment type="caution">
    <text evidence="3">The sequence shown here is derived from an EMBL/GenBank/DDBJ whole genome shotgun (WGS) entry which is preliminary data.</text>
</comment>
<keyword evidence="4" id="KW-1185">Reference proteome</keyword>
<evidence type="ECO:0000256" key="2">
    <source>
        <dbReference type="SAM" id="SignalP"/>
    </source>
</evidence>
<protein>
    <recommendedName>
        <fullName evidence="5">Secreted protein</fullName>
    </recommendedName>
</protein>
<sequence length="135" mass="15603">MATTRLVFASFCLSVRLSLKCIGHRWKKDGRTGASFCFTRVGTRKERSGRLTTNTKKNEKEKGEEDDDEEQQSRKEEEWAGRRKKTTDTRDLVHCSLCSRGSNGWMNGEMGCECGCRCTGWNILFYVHTYVRTWS</sequence>
<evidence type="ECO:0000313" key="4">
    <source>
        <dbReference type="Proteomes" id="UP001363622"/>
    </source>
</evidence>
<keyword evidence="2" id="KW-0732">Signal</keyword>
<dbReference type="Proteomes" id="UP001363622">
    <property type="component" value="Unassembled WGS sequence"/>
</dbReference>
<name>A0ABR1KAW3_9PEZI</name>
<feature type="signal peptide" evidence="2">
    <location>
        <begin position="1"/>
        <end position="18"/>
    </location>
</feature>
<reference evidence="3 4" key="1">
    <citation type="submission" date="2024-04" db="EMBL/GenBank/DDBJ databases">
        <title>Phyllosticta paracitricarpa is synonymous to the EU quarantine fungus P. citricarpa based on phylogenomic analyses.</title>
        <authorList>
            <consortium name="Lawrence Berkeley National Laboratory"/>
            <person name="Van Ingen-Buijs V.A."/>
            <person name="Van Westerhoven A.C."/>
            <person name="Haridas S."/>
            <person name="Skiadas P."/>
            <person name="Martin F."/>
            <person name="Groenewald J.Z."/>
            <person name="Crous P.W."/>
            <person name="Seidl M.F."/>
        </authorList>
    </citation>
    <scope>NUCLEOTIDE SEQUENCE [LARGE SCALE GENOMIC DNA]</scope>
    <source>
        <strain evidence="3 4">CBS 123371</strain>
    </source>
</reference>
<organism evidence="3 4">
    <name type="scientific">Phyllosticta citriasiana</name>
    <dbReference type="NCBI Taxonomy" id="595635"/>
    <lineage>
        <taxon>Eukaryota</taxon>
        <taxon>Fungi</taxon>
        <taxon>Dikarya</taxon>
        <taxon>Ascomycota</taxon>
        <taxon>Pezizomycotina</taxon>
        <taxon>Dothideomycetes</taxon>
        <taxon>Dothideomycetes incertae sedis</taxon>
        <taxon>Botryosphaeriales</taxon>
        <taxon>Phyllostictaceae</taxon>
        <taxon>Phyllosticta</taxon>
    </lineage>
</organism>
<evidence type="ECO:0000313" key="3">
    <source>
        <dbReference type="EMBL" id="KAK7509792.1"/>
    </source>
</evidence>
<evidence type="ECO:0008006" key="5">
    <source>
        <dbReference type="Google" id="ProtNLM"/>
    </source>
</evidence>
<feature type="chain" id="PRO_5046971232" description="Secreted protein" evidence="2">
    <location>
        <begin position="19"/>
        <end position="135"/>
    </location>
</feature>
<accession>A0ABR1KAW3</accession>
<evidence type="ECO:0000256" key="1">
    <source>
        <dbReference type="SAM" id="MobiDB-lite"/>
    </source>
</evidence>
<feature type="region of interest" description="Disordered" evidence="1">
    <location>
        <begin position="44"/>
        <end position="89"/>
    </location>
</feature>
<dbReference type="EMBL" id="JBBPHU010000016">
    <property type="protein sequence ID" value="KAK7509792.1"/>
    <property type="molecule type" value="Genomic_DNA"/>
</dbReference>
<feature type="compositionally biased region" description="Basic and acidic residues" evidence="1">
    <location>
        <begin position="71"/>
        <end position="89"/>
    </location>
</feature>